<dbReference type="AlphaFoldDB" id="A0A7Y9RTK9"/>
<feature type="chain" id="PRO_5038370195" evidence="1">
    <location>
        <begin position="23"/>
        <end position="533"/>
    </location>
</feature>
<keyword evidence="1" id="KW-0732">Signal</keyword>
<comment type="caution">
    <text evidence="2">The sequence shown here is derived from an EMBL/GenBank/DDBJ whole genome shotgun (WGS) entry which is preliminary data.</text>
</comment>
<dbReference type="RefSeq" id="WP_179517559.1">
    <property type="nucleotide sequence ID" value="NZ_JACCAC010000001.1"/>
</dbReference>
<keyword evidence="3" id="KW-1185">Reference proteome</keyword>
<organism evidence="2 3">
    <name type="scientific">Nocardioides perillae</name>
    <dbReference type="NCBI Taxonomy" id="1119534"/>
    <lineage>
        <taxon>Bacteria</taxon>
        <taxon>Bacillati</taxon>
        <taxon>Actinomycetota</taxon>
        <taxon>Actinomycetes</taxon>
        <taxon>Propionibacteriales</taxon>
        <taxon>Nocardioidaceae</taxon>
        <taxon>Nocardioides</taxon>
    </lineage>
</organism>
<dbReference type="PROSITE" id="PS51257">
    <property type="entry name" value="PROKAR_LIPOPROTEIN"/>
    <property type="match status" value="1"/>
</dbReference>
<evidence type="ECO:0000313" key="2">
    <source>
        <dbReference type="EMBL" id="NYG55051.1"/>
    </source>
</evidence>
<dbReference type="EMBL" id="JACCAC010000001">
    <property type="protein sequence ID" value="NYG55051.1"/>
    <property type="molecule type" value="Genomic_DNA"/>
</dbReference>
<accession>A0A7Y9RTK9</accession>
<sequence>MSRRRLAGAALLVLLVTSCSRAPDAAAWTPFQERLADVVVDHTAAGLDLSEPGLGPRRPWDALVAELTLRRLDSWERTSVFLDERVDEDLAAEGRRRRGDPAFAALLYEAALVARDHRRAAATVEAQALAVESAARAGFDADPTRASVAGLQSTLLARLALGRLGSEAELPCGPFATPLPIEVARVVRTVDFGACDEGAPRWPLHADGVPPAVLSVDDLVRVLLHSGGDPAAVAERLVASAPEHGIAPHAVSFLAACDARAACSDLFEAARQRLRLVASTGGSGAEFVEAGGFDDFAENALVRAVAFPAGAPFTAHTWTPQVEWGLSRDDVDGDRAARQTAAADDLMAATAVAAPADPREAMPLLGLALGARPGLVGGLTERYGTCAFADEHRDALGRSLVVPPGVQAVPPLARVGLALDVKAALRCGVAVPRTFDGARREQLLMSPPSPGSTAEAGGLHDAWASVEAACLLDGEPPPFAGELASSAGDYLEALRGVDFTYDFRVLDTFAAHNVRAIAAGGCTAGSSWFRALW</sequence>
<name>A0A7Y9RTK9_9ACTN</name>
<protein>
    <submittedName>
        <fullName evidence="2">Uncharacterized protein</fullName>
    </submittedName>
</protein>
<gene>
    <name evidence="2" type="ORF">BJ989_001355</name>
</gene>
<proteinExistence type="predicted"/>
<evidence type="ECO:0000313" key="3">
    <source>
        <dbReference type="Proteomes" id="UP000544110"/>
    </source>
</evidence>
<feature type="signal peptide" evidence="1">
    <location>
        <begin position="1"/>
        <end position="22"/>
    </location>
</feature>
<dbReference type="Proteomes" id="UP000544110">
    <property type="component" value="Unassembled WGS sequence"/>
</dbReference>
<reference evidence="2 3" key="1">
    <citation type="submission" date="2020-07" db="EMBL/GenBank/DDBJ databases">
        <title>Sequencing the genomes of 1000 actinobacteria strains.</title>
        <authorList>
            <person name="Klenk H.-P."/>
        </authorList>
    </citation>
    <scope>NUCLEOTIDE SEQUENCE [LARGE SCALE GENOMIC DNA]</scope>
    <source>
        <strain evidence="2 3">DSM 24552</strain>
    </source>
</reference>
<evidence type="ECO:0000256" key="1">
    <source>
        <dbReference type="SAM" id="SignalP"/>
    </source>
</evidence>